<keyword evidence="2" id="KW-1185">Reference proteome</keyword>
<comment type="caution">
    <text evidence="1">The sequence shown here is derived from an EMBL/GenBank/DDBJ whole genome shotgun (WGS) entry which is preliminary data.</text>
</comment>
<dbReference type="AlphaFoldDB" id="E7FTW6"/>
<dbReference type="Proteomes" id="UP000003028">
    <property type="component" value="Unassembled WGS sequence"/>
</dbReference>
<proteinExistence type="predicted"/>
<name>E7FTW6_ERYRH</name>
<sequence length="156" mass="17950">MIYFMRTQMKRRVVMRKTFCVSVFLIFTMVLGSIVDLSVQANEAAGPTDYNCYYYGFDGKANRTRARVSSIVDKETNSPSGIEWDASSIKGINMYFSIHEAKTDYLKKEVFFANSDYGCFTITGTDTVKGVQYDLRARRQHIWDFRATHVSGSWRP</sequence>
<accession>E7FTW6</accession>
<protein>
    <submittedName>
        <fullName evidence="1">Uncharacterized protein</fullName>
    </submittedName>
</protein>
<evidence type="ECO:0000313" key="2">
    <source>
        <dbReference type="Proteomes" id="UP000003028"/>
    </source>
</evidence>
<gene>
    <name evidence="1" type="ORF">HMPREF0357_10250</name>
</gene>
<organism evidence="1 2">
    <name type="scientific">Erysipelothrix rhusiopathiae ATCC 19414</name>
    <dbReference type="NCBI Taxonomy" id="525280"/>
    <lineage>
        <taxon>Bacteria</taxon>
        <taxon>Bacillati</taxon>
        <taxon>Bacillota</taxon>
        <taxon>Erysipelotrichia</taxon>
        <taxon>Erysipelotrichales</taxon>
        <taxon>Erysipelotrichaceae</taxon>
        <taxon>Erysipelothrix</taxon>
    </lineage>
</organism>
<evidence type="ECO:0000313" key="1">
    <source>
        <dbReference type="EMBL" id="EFY09455.1"/>
    </source>
</evidence>
<dbReference type="EMBL" id="ACLK02000001">
    <property type="protein sequence ID" value="EFY09455.1"/>
    <property type="molecule type" value="Genomic_DNA"/>
</dbReference>
<reference evidence="1" key="1">
    <citation type="submission" date="2011-01" db="EMBL/GenBank/DDBJ databases">
        <authorList>
            <person name="Muzny D."/>
            <person name="Qin X."/>
            <person name="Buhay C."/>
            <person name="Dugan-Rocha S."/>
            <person name="Ding Y."/>
            <person name="Chen G."/>
            <person name="Hawes A."/>
            <person name="Holder M."/>
            <person name="Jhangiani S."/>
            <person name="Johnson A."/>
            <person name="Khan Z."/>
            <person name="Li Z."/>
            <person name="Liu W."/>
            <person name="Liu X."/>
            <person name="Perez L."/>
            <person name="Shen H."/>
            <person name="Wang Q."/>
            <person name="Watt J."/>
            <person name="Xi L."/>
            <person name="Xin Y."/>
            <person name="Zhou J."/>
            <person name="Deng J."/>
            <person name="Jiang H."/>
            <person name="Liu Y."/>
            <person name="Qu J."/>
            <person name="Song X.-Z."/>
            <person name="Zhang L."/>
            <person name="Villasana D."/>
            <person name="Johnson A."/>
            <person name="Liu J."/>
            <person name="Liyanage D."/>
            <person name="Lorensuhewa L."/>
            <person name="Robinson T."/>
            <person name="Song A."/>
            <person name="Song B.-B."/>
            <person name="Dinh H."/>
            <person name="Thornton R."/>
            <person name="Coyle M."/>
            <person name="Francisco L."/>
            <person name="Jackson L."/>
            <person name="Javaid M."/>
            <person name="Korchina V."/>
            <person name="Kovar C."/>
            <person name="Mata R."/>
            <person name="Mathew T."/>
            <person name="Ngo R."/>
            <person name="Nguyen L."/>
            <person name="Nguyen N."/>
            <person name="Okwuonu G."/>
            <person name="Ongeri F."/>
            <person name="Pham C."/>
            <person name="Simmons D."/>
            <person name="Wilczek-Boney K."/>
            <person name="Hale W."/>
            <person name="Jakkamsetti A."/>
            <person name="Pham P."/>
            <person name="Ruth R."/>
            <person name="San Lucas F."/>
            <person name="Warren J."/>
            <person name="Zhang J."/>
            <person name="Zhao Z."/>
            <person name="Zhou C."/>
            <person name="Zhu D."/>
            <person name="Lee S."/>
            <person name="Bess C."/>
            <person name="Blankenburg K."/>
            <person name="Forbes L."/>
            <person name="Fu Q."/>
            <person name="Gubbala S."/>
            <person name="Hirani K."/>
            <person name="Jayaseelan J.C."/>
            <person name="Lara F."/>
            <person name="Munidasa M."/>
            <person name="Palculict T."/>
            <person name="Patil S."/>
            <person name="Pu L.-L."/>
            <person name="Saada N."/>
            <person name="Tang L."/>
            <person name="Weissenberger G."/>
            <person name="Zhu Y."/>
            <person name="Hemphill L."/>
            <person name="Shang Y."/>
            <person name="Youmans B."/>
            <person name="Ayvaz T."/>
            <person name="Ross M."/>
            <person name="Santibanez J."/>
            <person name="Aqrawi P."/>
            <person name="Gross S."/>
            <person name="Joshi V."/>
            <person name="Fowler G."/>
            <person name="Nazareth L."/>
            <person name="Reid J."/>
            <person name="Worley K."/>
            <person name="Petrosino J."/>
            <person name="Highlander S."/>
            <person name="Gibbs R."/>
        </authorList>
    </citation>
    <scope>NUCLEOTIDE SEQUENCE [LARGE SCALE GENOMIC DNA]</scope>
    <source>
        <strain evidence="1">ATCC 19414</strain>
    </source>
</reference>